<dbReference type="PROSITE" id="PS50125">
    <property type="entry name" value="GUANYLATE_CYCLASE_2"/>
    <property type="match status" value="1"/>
</dbReference>
<dbReference type="Pfam" id="PF00211">
    <property type="entry name" value="Guanylate_cyc"/>
    <property type="match status" value="1"/>
</dbReference>
<evidence type="ECO:0000256" key="4">
    <source>
        <dbReference type="ARBA" id="ARBA00022989"/>
    </source>
</evidence>
<dbReference type="SMART" id="SM00044">
    <property type="entry name" value="CYCc"/>
    <property type="match status" value="1"/>
</dbReference>
<dbReference type="RefSeq" id="XP_002675302.1">
    <property type="nucleotide sequence ID" value="XM_002675256.1"/>
</dbReference>
<dbReference type="Gene3D" id="3.30.450.20">
    <property type="entry name" value="PAS domain"/>
    <property type="match status" value="1"/>
</dbReference>
<sequence>MAYSMRDSSDHSPVGHDGESVFSKGSSSRSKTSNTTLTRGSSIVGKLEDTLFFFLVSIKLPKALPNWLFILLNIVLVEQSIALGWESEFNWGESAKLGVRIIAVPRTLGASWYPYELFLAVAVILAVLELIALVAIYYAYKALHRGSKHSSKIKNTIRAICMFFGVFGLGFVFCLTAFWACDYSKQGLVVDGVAQYALRRIVNSIFGGLYLSKAGAAISSILAIVANDPIVMRYVRRRLTDFKNENITVQTSVNELVNPKFLNLYLKFSIKTKEDELITNLIKVATNQRLELDTYTLIISSLYIFKKMMGDQYSPSFCLHLLAKAGKKNSNLVLRYLVYQRTKEIEASISTGKNSLELRHILDTVEKQQERLRQYQKLFWKHFVSNEENSEKVYSLVKMMHTYMENSSTTFNNLLVNFHNNAQVLRSYAKFLEEFLFEAELADEFYAEANILEDEQSKKRRFSSDSKSEFKKRNLPGNKVLPVNYVDDGPNYLEPKQDENDMENLESASQYGDYKKDKQTIYRSAINKPNESKKKFIFLQSLGFISIAIIAIVLGLNLGLADDSDRITTVNQFCQVSPVPYLILSGIRYIQILSPTNTTNRFKSEWANHKARVKSIVTITQKVKDIMNEQRFEVESMKQFVYADKIVLVPVLQTGSVSSLISTPKNTSLSDITNELHTIATKLYAWKLDDYMNIYENYEFLYIWLNRIAITGGLESFCGTLIARSDTFLNQEKNVFIFTLVGVFVVYVLFIIVYTIFSYIHLLHMEKLTKLFAKLPKDIVGTVFHHLEQKSEDKIVKIQKSIFTPKRIISALIIAIFLFTAIASALLLYECLDMMQTSFNTMLKVEHGTKVLQISQRAKFKLGELLLGDSSILQTSMKSFHDEIIQHSQQMMEAWLDYRYGTIENGFSGITGVSSLDIKILSQNCTAENYTCYGLDQLMDAYTLSADRFNEDAYRHTYINSVLVERFIGIFAISSEFTSKMYSVLTGYVDTYKSPTRIISPAITSVSVAILLILTYTKYLQVKRFDNENHQLRRMFNFIQYDVLEQFEEIRNYILYFTFSDGKKAAKGEKFSKTKAILDAAVDGAVVLNSKTGFVDIINPSALNMLGYKADEILGKPPSLLFTDASSNKIRDTVTSMGNAIRSYGESFEVEAKRKNGTTFPAQVSMSVSSFEKSNLISLFIKDITSEKKHNMLIEEEKKKSDSLLLNILPEQVAARLKAGETYISEKIDDTTCLFSDMVNFTKMSSGMSAIDLIQMLNAIINGFDRGISKFGLEKIKTIGDAYFCVGGLHLQQSDHPEKVLRFAMEMYSVIYAYNLEKKTTLNIRIGLHTGSVIAGCIGTLKFAYDLWGENVTLASKMESTGIPGKIQVTRQTYERVYDIFEFDERKGVEIKGKGQITTYILKEKHYQHPIPNETDISLEEMSKSMKRDIDKYDIVIPIGDDNMKQNQQPIPIIETHNVDAELEAEKFIKN</sequence>
<dbReference type="VEuPathDB" id="AmoebaDB:NAEGRDRAFT_69664"/>
<dbReference type="CDD" id="cd00130">
    <property type="entry name" value="PAS"/>
    <property type="match status" value="1"/>
</dbReference>
<keyword evidence="6" id="KW-0456">Lyase</keyword>
<protein>
    <submittedName>
        <fullName evidence="11">Predicted protein</fullName>
    </submittedName>
</protein>
<dbReference type="KEGG" id="ngr:NAEGRDRAFT_69664"/>
<feature type="domain" description="PAS" evidence="9">
    <location>
        <begin position="1070"/>
        <end position="1116"/>
    </location>
</feature>
<accession>D2VL52</accession>
<dbReference type="eggNOG" id="KOG1023">
    <property type="taxonomic scope" value="Eukaryota"/>
</dbReference>
<dbReference type="InterPro" id="IPR000014">
    <property type="entry name" value="PAS"/>
</dbReference>
<dbReference type="GO" id="GO:0016020">
    <property type="term" value="C:membrane"/>
    <property type="evidence" value="ECO:0007669"/>
    <property type="project" value="UniProtKB-SubCell"/>
</dbReference>
<evidence type="ECO:0000256" key="6">
    <source>
        <dbReference type="ARBA" id="ARBA00023239"/>
    </source>
</evidence>
<dbReference type="InterPro" id="IPR001054">
    <property type="entry name" value="A/G_cyclase"/>
</dbReference>
<dbReference type="OrthoDB" id="6127067at2759"/>
<evidence type="ECO:0000313" key="11">
    <source>
        <dbReference type="EMBL" id="EFC42558.1"/>
    </source>
</evidence>
<dbReference type="GO" id="GO:0016829">
    <property type="term" value="F:lyase activity"/>
    <property type="evidence" value="ECO:0007669"/>
    <property type="project" value="UniProtKB-KW"/>
</dbReference>
<organism evidence="12">
    <name type="scientific">Naegleria gruberi</name>
    <name type="common">Amoeba</name>
    <dbReference type="NCBI Taxonomy" id="5762"/>
    <lineage>
        <taxon>Eukaryota</taxon>
        <taxon>Discoba</taxon>
        <taxon>Heterolobosea</taxon>
        <taxon>Tetramitia</taxon>
        <taxon>Eutetramitia</taxon>
        <taxon>Vahlkampfiidae</taxon>
        <taxon>Naegleria</taxon>
    </lineage>
</organism>
<evidence type="ECO:0000256" key="8">
    <source>
        <dbReference type="SAM" id="Phobius"/>
    </source>
</evidence>
<dbReference type="PANTHER" id="PTHR11920:SF335">
    <property type="entry name" value="GUANYLATE CYCLASE"/>
    <property type="match status" value="1"/>
</dbReference>
<feature type="transmembrane region" description="Helical" evidence="8">
    <location>
        <begin position="701"/>
        <end position="723"/>
    </location>
</feature>
<feature type="transmembrane region" description="Helical" evidence="8">
    <location>
        <begin position="201"/>
        <end position="226"/>
    </location>
</feature>
<keyword evidence="3" id="KW-0547">Nucleotide-binding</keyword>
<feature type="transmembrane region" description="Helical" evidence="8">
    <location>
        <begin position="160"/>
        <end position="181"/>
    </location>
</feature>
<dbReference type="Pfam" id="PF13426">
    <property type="entry name" value="PAS_9"/>
    <property type="match status" value="1"/>
</dbReference>
<evidence type="ECO:0000256" key="3">
    <source>
        <dbReference type="ARBA" id="ARBA00022741"/>
    </source>
</evidence>
<feature type="transmembrane region" description="Helical" evidence="8">
    <location>
        <begin position="536"/>
        <end position="556"/>
    </location>
</feature>
<evidence type="ECO:0000256" key="7">
    <source>
        <dbReference type="SAM" id="MobiDB-lite"/>
    </source>
</evidence>
<feature type="transmembrane region" description="Helical" evidence="8">
    <location>
        <begin position="808"/>
        <end position="829"/>
    </location>
</feature>
<dbReference type="Proteomes" id="UP000006671">
    <property type="component" value="Unassembled WGS sequence"/>
</dbReference>
<feature type="region of interest" description="Disordered" evidence="7">
    <location>
        <begin position="1"/>
        <end position="37"/>
    </location>
</feature>
<dbReference type="NCBIfam" id="TIGR00229">
    <property type="entry name" value="sensory_box"/>
    <property type="match status" value="1"/>
</dbReference>
<evidence type="ECO:0000256" key="5">
    <source>
        <dbReference type="ARBA" id="ARBA00023136"/>
    </source>
</evidence>
<gene>
    <name evidence="11" type="ORF">NAEGRDRAFT_69664</name>
</gene>
<dbReference type="OMA" id="WESEFNW"/>
<dbReference type="InterPro" id="IPR035965">
    <property type="entry name" value="PAS-like_dom_sf"/>
</dbReference>
<dbReference type="Pfam" id="PF25474">
    <property type="entry name" value="TPR_TmcB"/>
    <property type="match status" value="1"/>
</dbReference>
<evidence type="ECO:0000256" key="2">
    <source>
        <dbReference type="ARBA" id="ARBA00022692"/>
    </source>
</evidence>
<dbReference type="InterPro" id="IPR029787">
    <property type="entry name" value="Nucleotide_cyclase"/>
</dbReference>
<dbReference type="SUPFAM" id="SSF55073">
    <property type="entry name" value="Nucleotide cyclase"/>
    <property type="match status" value="1"/>
</dbReference>
<feature type="transmembrane region" description="Helical" evidence="8">
    <location>
        <begin position="998"/>
        <end position="1016"/>
    </location>
</feature>
<keyword evidence="2 8" id="KW-0812">Transmembrane</keyword>
<dbReference type="InParanoid" id="D2VL52"/>
<evidence type="ECO:0000259" key="9">
    <source>
        <dbReference type="PROSITE" id="PS50112"/>
    </source>
</evidence>
<dbReference type="SUPFAM" id="SSF55785">
    <property type="entry name" value="PYP-like sensor domain (PAS domain)"/>
    <property type="match status" value="1"/>
</dbReference>
<comment type="subcellular location">
    <subcellularLocation>
        <location evidence="1">Membrane</location>
    </subcellularLocation>
</comment>
<keyword evidence="12" id="KW-1185">Reference proteome</keyword>
<feature type="domain" description="Guanylate cyclase" evidence="10">
    <location>
        <begin position="1232"/>
        <end position="1359"/>
    </location>
</feature>
<dbReference type="Gene3D" id="3.30.70.1230">
    <property type="entry name" value="Nucleotide cyclase"/>
    <property type="match status" value="1"/>
</dbReference>
<keyword evidence="4 8" id="KW-1133">Transmembrane helix</keyword>
<feature type="compositionally biased region" description="Basic and acidic residues" evidence="7">
    <location>
        <begin position="7"/>
        <end position="19"/>
    </location>
</feature>
<feature type="transmembrane region" description="Helical" evidence="8">
    <location>
        <begin position="117"/>
        <end position="140"/>
    </location>
</feature>
<dbReference type="InterPro" id="IPR057352">
    <property type="entry name" value="TPR_TmcB/C"/>
</dbReference>
<dbReference type="GeneID" id="8863117"/>
<dbReference type="PANTHER" id="PTHR11920">
    <property type="entry name" value="GUANYLYL CYCLASE"/>
    <property type="match status" value="1"/>
</dbReference>
<evidence type="ECO:0000313" key="12">
    <source>
        <dbReference type="Proteomes" id="UP000006671"/>
    </source>
</evidence>
<dbReference type="SMART" id="SM00091">
    <property type="entry name" value="PAS"/>
    <property type="match status" value="1"/>
</dbReference>
<dbReference type="GO" id="GO:0035556">
    <property type="term" value="P:intracellular signal transduction"/>
    <property type="evidence" value="ECO:0007669"/>
    <property type="project" value="InterPro"/>
</dbReference>
<dbReference type="GO" id="GO:0009190">
    <property type="term" value="P:cyclic nucleotide biosynthetic process"/>
    <property type="evidence" value="ECO:0007669"/>
    <property type="project" value="InterPro"/>
</dbReference>
<keyword evidence="5 8" id="KW-0472">Membrane</keyword>
<reference evidence="11 12" key="1">
    <citation type="journal article" date="2010" name="Cell">
        <title>The genome of Naegleria gruberi illuminates early eukaryotic versatility.</title>
        <authorList>
            <person name="Fritz-Laylin L.K."/>
            <person name="Prochnik S.E."/>
            <person name="Ginger M.L."/>
            <person name="Dacks J.B."/>
            <person name="Carpenter M.L."/>
            <person name="Field M.C."/>
            <person name="Kuo A."/>
            <person name="Paredez A."/>
            <person name="Chapman J."/>
            <person name="Pham J."/>
            <person name="Shu S."/>
            <person name="Neupane R."/>
            <person name="Cipriano M."/>
            <person name="Mancuso J."/>
            <person name="Tu H."/>
            <person name="Salamov A."/>
            <person name="Lindquist E."/>
            <person name="Shapiro H."/>
            <person name="Lucas S."/>
            <person name="Grigoriev I.V."/>
            <person name="Cande W.Z."/>
            <person name="Fulton C."/>
            <person name="Rokhsar D.S."/>
            <person name="Dawson S.C."/>
        </authorList>
    </citation>
    <scope>NUCLEOTIDE SEQUENCE [LARGE SCALE GENOMIC DNA]</scope>
    <source>
        <strain evidence="11 12">NEG-M</strain>
    </source>
</reference>
<evidence type="ECO:0000259" key="10">
    <source>
        <dbReference type="PROSITE" id="PS50125"/>
    </source>
</evidence>
<feature type="compositionally biased region" description="Low complexity" evidence="7">
    <location>
        <begin position="20"/>
        <end position="37"/>
    </location>
</feature>
<evidence type="ECO:0000256" key="1">
    <source>
        <dbReference type="ARBA" id="ARBA00004370"/>
    </source>
</evidence>
<dbReference type="EMBL" id="GG738879">
    <property type="protein sequence ID" value="EFC42558.1"/>
    <property type="molecule type" value="Genomic_DNA"/>
</dbReference>
<dbReference type="InterPro" id="IPR050401">
    <property type="entry name" value="Cyclic_nucleotide_synthase"/>
</dbReference>
<dbReference type="PROSITE" id="PS50112">
    <property type="entry name" value="PAS"/>
    <property type="match status" value="1"/>
</dbReference>
<feature type="transmembrane region" description="Helical" evidence="8">
    <location>
        <begin position="67"/>
        <end position="85"/>
    </location>
</feature>
<dbReference type="GO" id="GO:0000166">
    <property type="term" value="F:nucleotide binding"/>
    <property type="evidence" value="ECO:0007669"/>
    <property type="project" value="UniProtKB-KW"/>
</dbReference>
<name>D2VL52_NAEGR</name>
<proteinExistence type="predicted"/>
<dbReference type="CDD" id="cd07302">
    <property type="entry name" value="CHD"/>
    <property type="match status" value="1"/>
</dbReference>
<feature type="transmembrane region" description="Helical" evidence="8">
    <location>
        <begin position="735"/>
        <end position="760"/>
    </location>
</feature>